<keyword evidence="7 11" id="KW-0378">Hydrolase</keyword>
<evidence type="ECO:0000259" key="12">
    <source>
        <dbReference type="Pfam" id="PF04389"/>
    </source>
</evidence>
<dbReference type="InterPro" id="IPR045175">
    <property type="entry name" value="M28_fam"/>
</dbReference>
<keyword evidence="4 11" id="KW-0645">Protease</keyword>
<dbReference type="AlphaFoldDB" id="A0A1Y2M6P0"/>
<evidence type="ECO:0000256" key="1">
    <source>
        <dbReference type="ARBA" id="ARBA00001947"/>
    </source>
</evidence>
<evidence type="ECO:0000256" key="5">
    <source>
        <dbReference type="ARBA" id="ARBA00022723"/>
    </source>
</evidence>
<comment type="similarity">
    <text evidence="10">Belongs to the peptidase M28 family. M28E subfamily.</text>
</comment>
<evidence type="ECO:0000256" key="11">
    <source>
        <dbReference type="RuleBase" id="RU361240"/>
    </source>
</evidence>
<evidence type="ECO:0000256" key="9">
    <source>
        <dbReference type="ARBA" id="ARBA00023157"/>
    </source>
</evidence>
<keyword evidence="9" id="KW-1015">Disulfide bond</keyword>
<gene>
    <name evidence="13" type="ORF">B5807_03998</name>
</gene>
<name>A0A1Y2M6P0_EPING</name>
<keyword evidence="14" id="KW-1185">Reference proteome</keyword>
<evidence type="ECO:0000313" key="14">
    <source>
        <dbReference type="Proteomes" id="UP000193240"/>
    </source>
</evidence>
<evidence type="ECO:0000256" key="3">
    <source>
        <dbReference type="ARBA" id="ARBA00022438"/>
    </source>
</evidence>
<dbReference type="Pfam" id="PF04389">
    <property type="entry name" value="Peptidase_M28"/>
    <property type="match status" value="1"/>
</dbReference>
<dbReference type="PANTHER" id="PTHR12147">
    <property type="entry name" value="METALLOPEPTIDASE M28 FAMILY MEMBER"/>
    <property type="match status" value="1"/>
</dbReference>
<dbReference type="GO" id="GO:0004177">
    <property type="term" value="F:aminopeptidase activity"/>
    <property type="evidence" value="ECO:0007669"/>
    <property type="project" value="UniProtKB-KW"/>
</dbReference>
<evidence type="ECO:0000256" key="7">
    <source>
        <dbReference type="ARBA" id="ARBA00022801"/>
    </source>
</evidence>
<accession>A0A1Y2M6P0</accession>
<proteinExistence type="inferred from homology"/>
<dbReference type="GO" id="GO:0006508">
    <property type="term" value="P:proteolysis"/>
    <property type="evidence" value="ECO:0007669"/>
    <property type="project" value="UniProtKB-KW"/>
</dbReference>
<dbReference type="OMA" id="WIHSAND"/>
<dbReference type="STRING" id="105696.A0A1Y2M6P0"/>
<comment type="cofactor">
    <cofactor evidence="1">
        <name>Zn(2+)</name>
        <dbReference type="ChEBI" id="CHEBI:29105"/>
    </cofactor>
</comment>
<dbReference type="Proteomes" id="UP000193240">
    <property type="component" value="Unassembled WGS sequence"/>
</dbReference>
<keyword evidence="6" id="KW-0732">Signal</keyword>
<dbReference type="GO" id="GO:0046872">
    <property type="term" value="F:metal ion binding"/>
    <property type="evidence" value="ECO:0007669"/>
    <property type="project" value="UniProtKB-KW"/>
</dbReference>
<dbReference type="PANTHER" id="PTHR12147:SF56">
    <property type="entry name" value="AMINOPEPTIDASE YDR415C-RELATED"/>
    <property type="match status" value="1"/>
</dbReference>
<dbReference type="SUPFAM" id="SSF53187">
    <property type="entry name" value="Zn-dependent exopeptidases"/>
    <property type="match status" value="1"/>
</dbReference>
<protein>
    <recommendedName>
        <fullName evidence="11">Peptide hydrolase</fullName>
        <ecNumber evidence="11">3.4.-.-</ecNumber>
    </recommendedName>
</protein>
<dbReference type="EC" id="3.4.-.-" evidence="11"/>
<reference evidence="13 14" key="1">
    <citation type="journal article" date="2017" name="Genome Announc.">
        <title>Genome sequence of the saprophytic ascomycete Epicoccum nigrum ICMP 19927 strain isolated from New Zealand.</title>
        <authorList>
            <person name="Fokin M."/>
            <person name="Fleetwood D."/>
            <person name="Weir B.S."/>
            <person name="Villas-Boas S.G."/>
        </authorList>
    </citation>
    <scope>NUCLEOTIDE SEQUENCE [LARGE SCALE GENOMIC DNA]</scope>
    <source>
        <strain evidence="13 14">ICMP 19927</strain>
    </source>
</reference>
<evidence type="ECO:0000256" key="8">
    <source>
        <dbReference type="ARBA" id="ARBA00022833"/>
    </source>
</evidence>
<keyword evidence="8 11" id="KW-0862">Zinc</keyword>
<dbReference type="InParanoid" id="A0A1Y2M6P0"/>
<comment type="subunit">
    <text evidence="2">Monomer.</text>
</comment>
<evidence type="ECO:0000256" key="2">
    <source>
        <dbReference type="ARBA" id="ARBA00011245"/>
    </source>
</evidence>
<dbReference type="Gene3D" id="3.40.630.10">
    <property type="entry name" value="Zn peptidases"/>
    <property type="match status" value="1"/>
</dbReference>
<organism evidence="13 14">
    <name type="scientific">Epicoccum nigrum</name>
    <name type="common">Soil fungus</name>
    <name type="synonym">Epicoccum purpurascens</name>
    <dbReference type="NCBI Taxonomy" id="105696"/>
    <lineage>
        <taxon>Eukaryota</taxon>
        <taxon>Fungi</taxon>
        <taxon>Dikarya</taxon>
        <taxon>Ascomycota</taxon>
        <taxon>Pezizomycotina</taxon>
        <taxon>Dothideomycetes</taxon>
        <taxon>Pleosporomycetidae</taxon>
        <taxon>Pleosporales</taxon>
        <taxon>Pleosporineae</taxon>
        <taxon>Didymellaceae</taxon>
        <taxon>Epicoccum</taxon>
    </lineage>
</organism>
<evidence type="ECO:0000256" key="6">
    <source>
        <dbReference type="ARBA" id="ARBA00022729"/>
    </source>
</evidence>
<evidence type="ECO:0000256" key="4">
    <source>
        <dbReference type="ARBA" id="ARBA00022670"/>
    </source>
</evidence>
<feature type="domain" description="Peptidase M28" evidence="12">
    <location>
        <begin position="17"/>
        <end position="189"/>
    </location>
</feature>
<keyword evidence="5 11" id="KW-0479">Metal-binding</keyword>
<evidence type="ECO:0000256" key="10">
    <source>
        <dbReference type="ARBA" id="ARBA00043962"/>
    </source>
</evidence>
<evidence type="ECO:0000313" key="13">
    <source>
        <dbReference type="EMBL" id="OSS51774.1"/>
    </source>
</evidence>
<dbReference type="EMBL" id="KZ107840">
    <property type="protein sequence ID" value="OSS51774.1"/>
    <property type="molecule type" value="Genomic_DNA"/>
</dbReference>
<dbReference type="GO" id="GO:0008235">
    <property type="term" value="F:metalloexopeptidase activity"/>
    <property type="evidence" value="ECO:0007669"/>
    <property type="project" value="InterPro"/>
</dbReference>
<dbReference type="InterPro" id="IPR007484">
    <property type="entry name" value="Peptidase_M28"/>
</dbReference>
<keyword evidence="3" id="KW-0031">Aminopeptidase</keyword>
<sequence>MQVSKALIRDRADRVLDDNASGSMTNLEALRVLMRNETIAKGKAPHTIEFHWYAARNGPLNGSAALFKEYSTLQNREVVAMLNQNRTGYTRELPDNEVPAFGLVADFTDKGLTEFVSLVIGEYTSAPFRFALCGGVCSDHVSATENGYPSAYVRDSVEGRNYHLNTPLDTVDTLNLTHMVEHAKLVVGFVTELAFADLG</sequence>